<organism evidence="3 4">
    <name type="scientific">Fasciolopsis buskii</name>
    <dbReference type="NCBI Taxonomy" id="27845"/>
    <lineage>
        <taxon>Eukaryota</taxon>
        <taxon>Metazoa</taxon>
        <taxon>Spiralia</taxon>
        <taxon>Lophotrochozoa</taxon>
        <taxon>Platyhelminthes</taxon>
        <taxon>Trematoda</taxon>
        <taxon>Digenea</taxon>
        <taxon>Plagiorchiida</taxon>
        <taxon>Echinostomata</taxon>
        <taxon>Echinostomatoidea</taxon>
        <taxon>Fasciolidae</taxon>
        <taxon>Fasciolopsis</taxon>
    </lineage>
</organism>
<dbReference type="Proteomes" id="UP000728185">
    <property type="component" value="Unassembled WGS sequence"/>
</dbReference>
<sequence length="324" mass="38675">MSAKQIIKKKSISDSKAKTSESSVRGTASKEATEEDIFMDKEELLRENQTYNSWLDLAIEDKEMQNREIQVFVDKKLDRKKNHSTTLNDYHAYNIEVLKQEREQMLEQFAEREKVLQRQLEEEKIRLNKSREELFQMERLQVVLQRQLEEEKIRLNKSREELFQMERLQKIRAQQESEIEELNRTARQLRMEFSQKVNQLKEDLQHDVANLERLGKMKLKQTTVKAKQESIKLVIEKMQQVQEVNRFLRDEIWTTRQNIHALEKHLDHVTEQYKQLRYNDIQATDLDYVEAKRLEGLAILCNSSGNVDDKDFPKSDGDKRKSTC</sequence>
<keyword evidence="1" id="KW-0175">Coiled coil</keyword>
<accession>A0A8E0VF09</accession>
<evidence type="ECO:0000256" key="1">
    <source>
        <dbReference type="SAM" id="Coils"/>
    </source>
</evidence>
<reference evidence="3" key="1">
    <citation type="submission" date="2019-05" db="EMBL/GenBank/DDBJ databases">
        <title>Annotation for the trematode Fasciolopsis buski.</title>
        <authorList>
            <person name="Choi Y.-J."/>
        </authorList>
    </citation>
    <scope>NUCLEOTIDE SEQUENCE</scope>
    <source>
        <strain evidence="3">HT</strain>
        <tissue evidence="3">Whole worm</tissue>
    </source>
</reference>
<evidence type="ECO:0000313" key="3">
    <source>
        <dbReference type="EMBL" id="KAA0185896.1"/>
    </source>
</evidence>
<keyword evidence="4" id="KW-1185">Reference proteome</keyword>
<evidence type="ECO:0000256" key="2">
    <source>
        <dbReference type="SAM" id="MobiDB-lite"/>
    </source>
</evidence>
<protein>
    <recommendedName>
        <fullName evidence="5">DUF4515 domain-containing protein</fullName>
    </recommendedName>
</protein>
<comment type="caution">
    <text evidence="3">The sequence shown here is derived from an EMBL/GenBank/DDBJ whole genome shotgun (WGS) entry which is preliminary data.</text>
</comment>
<dbReference type="OrthoDB" id="2129492at2759"/>
<feature type="compositionally biased region" description="Basic residues" evidence="2">
    <location>
        <begin position="1"/>
        <end position="10"/>
    </location>
</feature>
<proteinExistence type="predicted"/>
<dbReference type="EMBL" id="LUCM01010126">
    <property type="protein sequence ID" value="KAA0185896.1"/>
    <property type="molecule type" value="Genomic_DNA"/>
</dbReference>
<gene>
    <name evidence="3" type="ORF">FBUS_04850</name>
</gene>
<evidence type="ECO:0008006" key="5">
    <source>
        <dbReference type="Google" id="ProtNLM"/>
    </source>
</evidence>
<feature type="region of interest" description="Disordered" evidence="2">
    <location>
        <begin position="1"/>
        <end position="33"/>
    </location>
</feature>
<dbReference type="AlphaFoldDB" id="A0A8E0VF09"/>
<name>A0A8E0VF09_9TREM</name>
<evidence type="ECO:0000313" key="4">
    <source>
        <dbReference type="Proteomes" id="UP000728185"/>
    </source>
</evidence>
<feature type="coiled-coil region" evidence="1">
    <location>
        <begin position="95"/>
        <end position="279"/>
    </location>
</feature>